<dbReference type="InterPro" id="IPR027434">
    <property type="entry name" value="Homing_endonucl"/>
</dbReference>
<dbReference type="GO" id="GO:0004519">
    <property type="term" value="F:endonuclease activity"/>
    <property type="evidence" value="ECO:0007669"/>
    <property type="project" value="InterPro"/>
</dbReference>
<proteinExistence type="predicted"/>
<dbReference type="EMBL" id="MHWT01000020">
    <property type="protein sequence ID" value="OHB12213.1"/>
    <property type="molecule type" value="Genomic_DNA"/>
</dbReference>
<dbReference type="SUPFAM" id="SSF55608">
    <property type="entry name" value="Homing endonucleases"/>
    <property type="match status" value="1"/>
</dbReference>
<dbReference type="Gene3D" id="3.10.28.10">
    <property type="entry name" value="Homing endonucleases"/>
    <property type="match status" value="2"/>
</dbReference>
<reference evidence="2 3" key="1">
    <citation type="journal article" date="2016" name="Nat. Commun.">
        <title>Thousands of microbial genomes shed light on interconnected biogeochemical processes in an aquifer system.</title>
        <authorList>
            <person name="Anantharaman K."/>
            <person name="Brown C.T."/>
            <person name="Hug L.A."/>
            <person name="Sharon I."/>
            <person name="Castelle C.J."/>
            <person name="Probst A.J."/>
            <person name="Thomas B.C."/>
            <person name="Singh A."/>
            <person name="Wilkins M.J."/>
            <person name="Karaoz U."/>
            <person name="Brodie E.L."/>
            <person name="Williams K.H."/>
            <person name="Hubbard S.S."/>
            <person name="Banfield J.F."/>
        </authorList>
    </citation>
    <scope>NUCLEOTIDE SEQUENCE [LARGE SCALE GENOMIC DNA]</scope>
</reference>
<accession>A0A1G2US43</accession>
<evidence type="ECO:0000259" key="1">
    <source>
        <dbReference type="Pfam" id="PF03161"/>
    </source>
</evidence>
<dbReference type="AlphaFoldDB" id="A0A1G2US43"/>
<sequence>MSNTVGSLEIPNVLYARKRMFLAISDRQREILIGCILGDAYVTPKGKIVIEQSEKQKEYVKWKHRELSSLCYPKGPRVLVHKLKTTNKEYRSIFFHLRQYFRPWREIFYNGKQKIFPKEIILTPLTLAVWYMDDDCWTGKKCVISIESFKGESCKNIQESLFKQFGIYTTIGKNGKLTIRKRSQVIFYALITPYILSSMKYKIPNPVTTGSRFVKINLVKIEDAVVH</sequence>
<evidence type="ECO:0000313" key="2">
    <source>
        <dbReference type="EMBL" id="OHB12213.1"/>
    </source>
</evidence>
<feature type="domain" description="Homing endonuclease LAGLIDADG" evidence="1">
    <location>
        <begin position="29"/>
        <end position="177"/>
    </location>
</feature>
<dbReference type="InterPro" id="IPR004860">
    <property type="entry name" value="LAGLIDADG_dom"/>
</dbReference>
<dbReference type="Proteomes" id="UP000176558">
    <property type="component" value="Unassembled WGS sequence"/>
</dbReference>
<organism evidence="2 3">
    <name type="scientific">Candidatus Zambryskibacteria bacterium RIFCSPLOWO2_12_FULL_39_23</name>
    <dbReference type="NCBI Taxonomy" id="1802776"/>
    <lineage>
        <taxon>Bacteria</taxon>
        <taxon>Candidatus Zambryskiibacteriota</taxon>
    </lineage>
</organism>
<gene>
    <name evidence="2" type="ORF">A3G99_00030</name>
</gene>
<protein>
    <recommendedName>
        <fullName evidence="1">Homing endonuclease LAGLIDADG domain-containing protein</fullName>
    </recommendedName>
</protein>
<evidence type="ECO:0000313" key="3">
    <source>
        <dbReference type="Proteomes" id="UP000176558"/>
    </source>
</evidence>
<dbReference type="Pfam" id="PF03161">
    <property type="entry name" value="LAGLIDADG_2"/>
    <property type="match status" value="1"/>
</dbReference>
<name>A0A1G2US43_9BACT</name>
<comment type="caution">
    <text evidence="2">The sequence shown here is derived from an EMBL/GenBank/DDBJ whole genome shotgun (WGS) entry which is preliminary data.</text>
</comment>